<dbReference type="OrthoDB" id="8185860at2759"/>
<evidence type="ECO:0000313" key="2">
    <source>
        <dbReference type="Proteomes" id="UP000053105"/>
    </source>
</evidence>
<name>A0A0M9ADG7_9HYME</name>
<reference evidence="1 2" key="1">
    <citation type="submission" date="2015-07" db="EMBL/GenBank/DDBJ databases">
        <title>The genome of Melipona quadrifasciata.</title>
        <authorList>
            <person name="Pan H."/>
            <person name="Kapheim K."/>
        </authorList>
    </citation>
    <scope>NUCLEOTIDE SEQUENCE [LARGE SCALE GENOMIC DNA]</scope>
    <source>
        <strain evidence="1">0111107301</strain>
        <tissue evidence="1">Whole body</tissue>
    </source>
</reference>
<dbReference type="AlphaFoldDB" id="A0A0M9ADG7"/>
<sequence>MTWYKQPLQMQKDILNVLVYQEPITLSISCIIPELSLHYFCSVRQITTHILI</sequence>
<proteinExistence type="predicted"/>
<keyword evidence="2" id="KW-1185">Reference proteome</keyword>
<gene>
    <name evidence="1" type="ORF">WN51_09968</name>
</gene>
<protein>
    <submittedName>
        <fullName evidence="1">Uncharacterized protein</fullName>
    </submittedName>
</protein>
<accession>A0A0M9ADG7</accession>
<dbReference type="EMBL" id="KQ435692">
    <property type="protein sequence ID" value="KOX81043.1"/>
    <property type="molecule type" value="Genomic_DNA"/>
</dbReference>
<evidence type="ECO:0000313" key="1">
    <source>
        <dbReference type="EMBL" id="KOX81043.1"/>
    </source>
</evidence>
<organism evidence="1 2">
    <name type="scientific">Melipona quadrifasciata</name>
    <dbReference type="NCBI Taxonomy" id="166423"/>
    <lineage>
        <taxon>Eukaryota</taxon>
        <taxon>Metazoa</taxon>
        <taxon>Ecdysozoa</taxon>
        <taxon>Arthropoda</taxon>
        <taxon>Hexapoda</taxon>
        <taxon>Insecta</taxon>
        <taxon>Pterygota</taxon>
        <taxon>Neoptera</taxon>
        <taxon>Endopterygota</taxon>
        <taxon>Hymenoptera</taxon>
        <taxon>Apocrita</taxon>
        <taxon>Aculeata</taxon>
        <taxon>Apoidea</taxon>
        <taxon>Anthophila</taxon>
        <taxon>Apidae</taxon>
        <taxon>Melipona</taxon>
    </lineage>
</organism>
<dbReference type="Proteomes" id="UP000053105">
    <property type="component" value="Unassembled WGS sequence"/>
</dbReference>